<comment type="subcellular location">
    <subcellularLocation>
        <location evidence="2">Secreted</location>
    </subcellularLocation>
</comment>
<dbReference type="InterPro" id="IPR029058">
    <property type="entry name" value="AB_hydrolase_fold"/>
</dbReference>
<dbReference type="STRING" id="1531966.A0A0A1SXQ2"/>
<dbReference type="GO" id="GO:0008236">
    <property type="term" value="F:serine-type peptidase activity"/>
    <property type="evidence" value="ECO:0007669"/>
    <property type="project" value="UniProtKB-KW"/>
</dbReference>
<keyword evidence="7" id="KW-0964">Secreted</keyword>
<dbReference type="Gene3D" id="3.40.50.1820">
    <property type="entry name" value="alpha/beta hydrolase"/>
    <property type="match status" value="1"/>
</dbReference>
<dbReference type="HOGENOM" id="CLU_006105_0_2_1"/>
<comment type="similarity">
    <text evidence="3">Belongs to the peptidase S9B family.</text>
</comment>
<feature type="domain" description="Peptidase S9 prolyl oligopeptidase catalytic" evidence="15">
    <location>
        <begin position="559"/>
        <end position="758"/>
    </location>
</feature>
<evidence type="ECO:0000256" key="9">
    <source>
        <dbReference type="ARBA" id="ARBA00022729"/>
    </source>
</evidence>
<dbReference type="AlphaFoldDB" id="A0A0A1SXQ2"/>
<reference evidence="17 18" key="1">
    <citation type="journal article" date="2015" name="Genome Announc.">
        <title>Draft Genome Sequence and Gene Annotation of the Entomopathogenic Fungus Verticillium hemipterigenum.</title>
        <authorList>
            <person name="Horn F."/>
            <person name="Habel A."/>
            <person name="Scharf D.H."/>
            <person name="Dworschak J."/>
            <person name="Brakhage A.A."/>
            <person name="Guthke R."/>
            <person name="Hertweck C."/>
            <person name="Linde J."/>
        </authorList>
    </citation>
    <scope>NUCLEOTIDE SEQUENCE [LARGE SCALE GENOMIC DNA]</scope>
</reference>
<dbReference type="MEROPS" id="S09.008"/>
<dbReference type="InterPro" id="IPR050278">
    <property type="entry name" value="Serine_Prot_S9B/DPPIV"/>
</dbReference>
<dbReference type="Pfam" id="PF00326">
    <property type="entry name" value="Peptidase_S9"/>
    <property type="match status" value="1"/>
</dbReference>
<feature type="chain" id="PRO_5001979014" description="Probable dipeptidyl-aminopeptidase B" evidence="14">
    <location>
        <begin position="19"/>
        <end position="814"/>
    </location>
</feature>
<proteinExistence type="inferred from homology"/>
<evidence type="ECO:0000256" key="13">
    <source>
        <dbReference type="ARBA" id="ARBA00030567"/>
    </source>
</evidence>
<keyword evidence="6" id="KW-0031">Aminopeptidase</keyword>
<dbReference type="Proteomes" id="UP000039046">
    <property type="component" value="Unassembled WGS sequence"/>
</dbReference>
<name>A0A0A1SXQ2_9HYPO</name>
<keyword evidence="9 14" id="KW-0732">Signal</keyword>
<evidence type="ECO:0000256" key="5">
    <source>
        <dbReference type="ARBA" id="ARBA00014118"/>
    </source>
</evidence>
<dbReference type="GO" id="GO:0008239">
    <property type="term" value="F:dipeptidyl-peptidase activity"/>
    <property type="evidence" value="ECO:0007669"/>
    <property type="project" value="UniProtKB-EC"/>
</dbReference>
<evidence type="ECO:0000256" key="2">
    <source>
        <dbReference type="ARBA" id="ARBA00004613"/>
    </source>
</evidence>
<dbReference type="EMBL" id="CDHN01000002">
    <property type="protein sequence ID" value="CEJ89511.1"/>
    <property type="molecule type" value="Genomic_DNA"/>
</dbReference>
<dbReference type="GO" id="GO:0004177">
    <property type="term" value="F:aminopeptidase activity"/>
    <property type="evidence" value="ECO:0007669"/>
    <property type="project" value="UniProtKB-KW"/>
</dbReference>
<evidence type="ECO:0000256" key="3">
    <source>
        <dbReference type="ARBA" id="ARBA00006150"/>
    </source>
</evidence>
<evidence type="ECO:0000313" key="17">
    <source>
        <dbReference type="EMBL" id="CEJ89511.1"/>
    </source>
</evidence>
<dbReference type="GO" id="GO:0005886">
    <property type="term" value="C:plasma membrane"/>
    <property type="evidence" value="ECO:0007669"/>
    <property type="project" value="TreeGrafter"/>
</dbReference>
<organism evidence="17 18">
    <name type="scientific">[Torrubiella] hemipterigena</name>
    <dbReference type="NCBI Taxonomy" id="1531966"/>
    <lineage>
        <taxon>Eukaryota</taxon>
        <taxon>Fungi</taxon>
        <taxon>Dikarya</taxon>
        <taxon>Ascomycota</taxon>
        <taxon>Pezizomycotina</taxon>
        <taxon>Sordariomycetes</taxon>
        <taxon>Hypocreomycetidae</taxon>
        <taxon>Hypocreales</taxon>
        <taxon>Clavicipitaceae</taxon>
        <taxon>Clavicipitaceae incertae sedis</taxon>
        <taxon>'Torrubiella' clade</taxon>
    </lineage>
</organism>
<dbReference type="InterPro" id="IPR002469">
    <property type="entry name" value="Peptidase_S9B_N"/>
</dbReference>
<dbReference type="Gene3D" id="2.140.10.30">
    <property type="entry name" value="Dipeptidylpeptidase IV, N-terminal domain"/>
    <property type="match status" value="1"/>
</dbReference>
<feature type="signal peptide" evidence="14">
    <location>
        <begin position="1"/>
        <end position="18"/>
    </location>
</feature>
<dbReference type="GO" id="GO:0005576">
    <property type="term" value="C:extracellular region"/>
    <property type="evidence" value="ECO:0007669"/>
    <property type="project" value="UniProtKB-SubCell"/>
</dbReference>
<evidence type="ECO:0000313" key="18">
    <source>
        <dbReference type="Proteomes" id="UP000039046"/>
    </source>
</evidence>
<sequence>MHASKIVSFLALLASATAVSVTRSPNAPVGNGNKQLTFSDAVIDNTLSPRSASSFSWLAATGNSTADGEYLTKNKAGDYIRASVLTNKTTVTVKASQIPAGTSLYAVDKYMRTIVVVGKPHRPEYLDPLLYNYWVIDVATGKSAPLMAGQNNDIAAVQLSPSGKAIAFIYKYNVYVWKCGKVTQVTFDGSRDLYHGVCNWACATDNIGGLIFSPDEKQLAVVSANNKDVYDYPVDFFTQGEDLTTDKLAPQYPHNILRIYPNAGAKVIPKPEIRLIQLKNGTAITRIPIDEYDGSNILDGFLWATDAASTFVYEILNRVQDKAKIVAVDAATASKTLIRERAADDNGWLRSDSFDVNAFIGRVAGKSANYIIEVAEDDGWAHLYLQAIDGSDRIQLTKGEWEVRSLLSVDTERQVAYFSATKQHSTESHLYSVSFDSAADSVTALVGEEPGYWSASFTPSAKYYVAAYQGPNVPYQLVYKVGNNEALAVIQDNAALVKLLDSYSLPNISFYEMKHPDGYTMNVKRIVPPNFDPSKKYPVLFQPYGGPGSQRATKAWTYYSWVPYVAADPELSFIVYIIDNRGTGFKGRKFRSPIVGQLGKLEVEDQIWAAKELLATTPYLDANHVTFWGWSFGGYMASKIAESDTGVFTCALITAPVSDWRFYNSGYTERYMKTPDVNPAGYDARAVRKTAGFKNMKGGVAFTFGTADANVHPQHSRVVLDNLVGDGMLPSKLKTFEFTDSDHGIKYHGATRFLYRFLTERLWDELQRTDKVHQWSQPEQVFAANASAPAKGSTPEDYAADSGMKALYMEGVVF</sequence>
<dbReference type="Pfam" id="PF00930">
    <property type="entry name" value="DPPIV_N"/>
    <property type="match status" value="1"/>
</dbReference>
<dbReference type="PANTHER" id="PTHR11731:SF162">
    <property type="entry name" value="DIPEPTIDYL PEPTIDASE 4-RELATED"/>
    <property type="match status" value="1"/>
</dbReference>
<keyword evidence="10" id="KW-0378">Hydrolase</keyword>
<keyword evidence="8" id="KW-0645">Protease</keyword>
<dbReference type="GO" id="GO:0006508">
    <property type="term" value="P:proteolysis"/>
    <property type="evidence" value="ECO:0007669"/>
    <property type="project" value="UniProtKB-KW"/>
</dbReference>
<evidence type="ECO:0000256" key="4">
    <source>
        <dbReference type="ARBA" id="ARBA00012062"/>
    </source>
</evidence>
<keyword evidence="11" id="KW-0720">Serine protease</keyword>
<evidence type="ECO:0000256" key="12">
    <source>
        <dbReference type="ARBA" id="ARBA00023180"/>
    </source>
</evidence>
<accession>A0A0A1SXQ2</accession>
<dbReference type="SUPFAM" id="SSF53474">
    <property type="entry name" value="alpha/beta-Hydrolases"/>
    <property type="match status" value="1"/>
</dbReference>
<dbReference type="EC" id="3.4.14.5" evidence="4"/>
<evidence type="ECO:0000256" key="7">
    <source>
        <dbReference type="ARBA" id="ARBA00022525"/>
    </source>
</evidence>
<dbReference type="SUPFAM" id="SSF82171">
    <property type="entry name" value="DPP6 N-terminal domain-like"/>
    <property type="match status" value="1"/>
</dbReference>
<evidence type="ECO:0000256" key="14">
    <source>
        <dbReference type="SAM" id="SignalP"/>
    </source>
</evidence>
<evidence type="ECO:0000256" key="1">
    <source>
        <dbReference type="ARBA" id="ARBA00001257"/>
    </source>
</evidence>
<keyword evidence="12" id="KW-0325">Glycoprotein</keyword>
<feature type="domain" description="Dipeptidylpeptidase IV N-terminal" evidence="16">
    <location>
        <begin position="116"/>
        <end position="475"/>
    </location>
</feature>
<evidence type="ECO:0000259" key="15">
    <source>
        <dbReference type="Pfam" id="PF00326"/>
    </source>
</evidence>
<evidence type="ECO:0000256" key="6">
    <source>
        <dbReference type="ARBA" id="ARBA00022438"/>
    </source>
</evidence>
<comment type="catalytic activity">
    <reaction evidence="1">
        <text>Release of an N-terminal dipeptide, Xaa-Yaa-|-Zaa-, from a polypeptide, preferentially when Yaa is Pro, provided Zaa is neither Pro nor hydroxyproline.</text>
        <dbReference type="EC" id="3.4.14.5"/>
    </reaction>
</comment>
<keyword evidence="18" id="KW-1185">Reference proteome</keyword>
<dbReference type="OrthoDB" id="16520at2759"/>
<protein>
    <recommendedName>
        <fullName evidence="5">Probable dipeptidyl-aminopeptidase B</fullName>
        <ecNumber evidence="4">3.4.14.5</ecNumber>
    </recommendedName>
    <alternativeName>
        <fullName evidence="13">Dipeptidyl peptidase IV</fullName>
    </alternativeName>
</protein>
<evidence type="ECO:0000256" key="10">
    <source>
        <dbReference type="ARBA" id="ARBA00022801"/>
    </source>
</evidence>
<evidence type="ECO:0000256" key="11">
    <source>
        <dbReference type="ARBA" id="ARBA00022825"/>
    </source>
</evidence>
<evidence type="ECO:0000259" key="16">
    <source>
        <dbReference type="Pfam" id="PF00930"/>
    </source>
</evidence>
<dbReference type="PANTHER" id="PTHR11731">
    <property type="entry name" value="PROTEASE FAMILY S9B,C DIPEPTIDYL-PEPTIDASE IV-RELATED"/>
    <property type="match status" value="1"/>
</dbReference>
<evidence type="ECO:0000256" key="8">
    <source>
        <dbReference type="ARBA" id="ARBA00022670"/>
    </source>
</evidence>
<dbReference type="InterPro" id="IPR001375">
    <property type="entry name" value="Peptidase_S9_cat"/>
</dbReference>
<gene>
    <name evidence="17" type="ORF">VHEMI05352</name>
</gene>